<evidence type="ECO:0000313" key="2">
    <source>
        <dbReference type="EMBL" id="TMP88528.1"/>
    </source>
</evidence>
<dbReference type="EMBL" id="PNCG01000002">
    <property type="protein sequence ID" value="TMP88528.1"/>
    <property type="molecule type" value="Genomic_DNA"/>
</dbReference>
<keyword evidence="1" id="KW-0472">Membrane</keyword>
<accession>A0A5S3Z8J1</accession>
<dbReference type="Proteomes" id="UP000305874">
    <property type="component" value="Unassembled WGS sequence"/>
</dbReference>
<reference evidence="2 3" key="1">
    <citation type="submission" date="2017-12" db="EMBL/GenBank/DDBJ databases">
        <authorList>
            <person name="Paulsen S."/>
            <person name="Gram L.K."/>
        </authorList>
    </citation>
    <scope>NUCLEOTIDE SEQUENCE [LARGE SCALE GENOMIC DNA]</scope>
    <source>
        <strain evidence="2 3">S2897</strain>
    </source>
</reference>
<evidence type="ECO:0000256" key="1">
    <source>
        <dbReference type="SAM" id="Phobius"/>
    </source>
</evidence>
<name>A0A5S3Z8J1_9GAMM</name>
<keyword evidence="1" id="KW-1133">Transmembrane helix</keyword>
<reference evidence="3" key="2">
    <citation type="submission" date="2019-06" db="EMBL/GenBank/DDBJ databases">
        <title>Co-occurence of chitin degradation, pigmentation and bioactivity in marine Pseudoalteromonas.</title>
        <authorList>
            <person name="Sonnenschein E.C."/>
            <person name="Bech P.K."/>
        </authorList>
    </citation>
    <scope>NUCLEOTIDE SEQUENCE [LARGE SCALE GENOMIC DNA]</scope>
    <source>
        <strain evidence="3">S2897</strain>
    </source>
</reference>
<protein>
    <submittedName>
        <fullName evidence="2">Uncharacterized protein</fullName>
    </submittedName>
</protein>
<dbReference type="Pfam" id="PF16083">
    <property type="entry name" value="Phage_holin_3_3"/>
    <property type="match status" value="1"/>
</dbReference>
<organism evidence="2 3">
    <name type="scientific">Pseudoalteromonas ruthenica</name>
    <dbReference type="NCBI Taxonomy" id="151081"/>
    <lineage>
        <taxon>Bacteria</taxon>
        <taxon>Pseudomonadati</taxon>
        <taxon>Pseudomonadota</taxon>
        <taxon>Gammaproteobacteria</taxon>
        <taxon>Alteromonadales</taxon>
        <taxon>Pseudoalteromonadaceae</taxon>
        <taxon>Pseudoalteromonas</taxon>
    </lineage>
</organism>
<dbReference type="InterPro" id="IPR032126">
    <property type="entry name" value="LydA_holin"/>
</dbReference>
<keyword evidence="1" id="KW-0812">Transmembrane</keyword>
<sequence length="108" mass="12303">MSWIDIVAFIKQWGRLGFICLAAAAIQMYLSGKRFTYFHYFMSVLIAIFAAYLAASFCDWRGFDENLKTGVIGVTAYAAPHILEGFDKLVKLFSKDPHSFFKLFARAK</sequence>
<dbReference type="AlphaFoldDB" id="A0A5S3Z8J1"/>
<gene>
    <name evidence="2" type="ORF">CWC05_03605</name>
</gene>
<feature type="transmembrane region" description="Helical" evidence="1">
    <location>
        <begin position="12"/>
        <end position="31"/>
    </location>
</feature>
<evidence type="ECO:0000313" key="3">
    <source>
        <dbReference type="Proteomes" id="UP000305874"/>
    </source>
</evidence>
<feature type="transmembrane region" description="Helical" evidence="1">
    <location>
        <begin position="37"/>
        <end position="58"/>
    </location>
</feature>
<comment type="caution">
    <text evidence="2">The sequence shown here is derived from an EMBL/GenBank/DDBJ whole genome shotgun (WGS) entry which is preliminary data.</text>
</comment>
<proteinExistence type="predicted"/>
<dbReference type="RefSeq" id="WP_022944366.1">
    <property type="nucleotide sequence ID" value="NZ_CP023396.1"/>
</dbReference>